<dbReference type="SUPFAM" id="SSF102114">
    <property type="entry name" value="Radical SAM enzymes"/>
    <property type="match status" value="1"/>
</dbReference>
<comment type="caution">
    <text evidence="1">The sequence shown here is derived from an EMBL/GenBank/DDBJ whole genome shotgun (WGS) entry which is preliminary data.</text>
</comment>
<evidence type="ECO:0000313" key="1">
    <source>
        <dbReference type="EMBL" id="KKL87140.1"/>
    </source>
</evidence>
<protein>
    <recommendedName>
        <fullName evidence="2">Radical SAM core domain-containing protein</fullName>
    </recommendedName>
</protein>
<dbReference type="EMBL" id="LAZR01020919">
    <property type="protein sequence ID" value="KKL87140.1"/>
    <property type="molecule type" value="Genomic_DNA"/>
</dbReference>
<dbReference type="Gene3D" id="3.20.20.70">
    <property type="entry name" value="Aldolase class I"/>
    <property type="match status" value="1"/>
</dbReference>
<organism evidence="1">
    <name type="scientific">marine sediment metagenome</name>
    <dbReference type="NCBI Taxonomy" id="412755"/>
    <lineage>
        <taxon>unclassified sequences</taxon>
        <taxon>metagenomes</taxon>
        <taxon>ecological metagenomes</taxon>
    </lineage>
</organism>
<dbReference type="InterPro" id="IPR013785">
    <property type="entry name" value="Aldolase_TIM"/>
</dbReference>
<name>A0A0F9HZQ8_9ZZZZ</name>
<gene>
    <name evidence="1" type="ORF">LCGC14_1937720</name>
</gene>
<reference evidence="1" key="1">
    <citation type="journal article" date="2015" name="Nature">
        <title>Complex archaea that bridge the gap between prokaryotes and eukaryotes.</title>
        <authorList>
            <person name="Spang A."/>
            <person name="Saw J.H."/>
            <person name="Jorgensen S.L."/>
            <person name="Zaremba-Niedzwiedzka K."/>
            <person name="Martijn J."/>
            <person name="Lind A.E."/>
            <person name="van Eijk R."/>
            <person name="Schleper C."/>
            <person name="Guy L."/>
            <person name="Ettema T.J."/>
        </authorList>
    </citation>
    <scope>NUCLEOTIDE SEQUENCE</scope>
</reference>
<sequence length="85" mass="9925">MSKCFNGLYCIHLELTSRCNKNCWMCGRRKIDSEYPEIAMNYDDMDFYLVKRIGEQLPGGVVVQFHNNGEPLLYPNLEKQSICSR</sequence>
<dbReference type="AlphaFoldDB" id="A0A0F9HZQ8"/>
<proteinExistence type="predicted"/>
<accession>A0A0F9HZQ8</accession>
<dbReference type="InterPro" id="IPR058240">
    <property type="entry name" value="rSAM_sf"/>
</dbReference>
<dbReference type="CDD" id="cd01335">
    <property type="entry name" value="Radical_SAM"/>
    <property type="match status" value="1"/>
</dbReference>
<evidence type="ECO:0008006" key="2">
    <source>
        <dbReference type="Google" id="ProtNLM"/>
    </source>
</evidence>
<feature type="non-terminal residue" evidence="1">
    <location>
        <position position="85"/>
    </location>
</feature>